<keyword evidence="2" id="KW-1185">Reference proteome</keyword>
<evidence type="ECO:0000313" key="1">
    <source>
        <dbReference type="EMBL" id="GAY31812.1"/>
    </source>
</evidence>
<evidence type="ECO:0000313" key="2">
    <source>
        <dbReference type="Proteomes" id="UP000236630"/>
    </source>
</evidence>
<sequence length="76" mass="8858">IYANISHHLIENNWLGKLNTFSAWDGFLVWNSNVYVCKVCSLNEDGEDDKNFFFFAYTNQSQQLAFYSLEVQQPSP</sequence>
<reference evidence="1 2" key="1">
    <citation type="journal article" date="2017" name="Front. Genet.">
        <title>Draft sequencing of the heterozygous diploid genome of Satsuma (Citrus unshiu Marc.) using a hybrid assembly approach.</title>
        <authorList>
            <person name="Shimizu T."/>
            <person name="Tanizawa Y."/>
            <person name="Mochizuki T."/>
            <person name="Nagasaki H."/>
            <person name="Yoshioka T."/>
            <person name="Toyoda A."/>
            <person name="Fujiyama A."/>
            <person name="Kaminuma E."/>
            <person name="Nakamura Y."/>
        </authorList>
    </citation>
    <scope>NUCLEOTIDE SEQUENCE [LARGE SCALE GENOMIC DNA]</scope>
    <source>
        <strain evidence="2">cv. Miyagawa wase</strain>
    </source>
</reference>
<dbReference type="Proteomes" id="UP000236630">
    <property type="component" value="Unassembled WGS sequence"/>
</dbReference>
<dbReference type="EMBL" id="BDQV01001255">
    <property type="protein sequence ID" value="GAY31812.1"/>
    <property type="molecule type" value="Genomic_DNA"/>
</dbReference>
<feature type="non-terminal residue" evidence="1">
    <location>
        <position position="1"/>
    </location>
</feature>
<accession>A0A2H5MVI4</accession>
<gene>
    <name evidence="1" type="ORF">CUMW_272310</name>
</gene>
<dbReference type="AlphaFoldDB" id="A0A2H5MVI4"/>
<protein>
    <submittedName>
        <fullName evidence="1">Uncharacterized protein</fullName>
    </submittedName>
</protein>
<comment type="caution">
    <text evidence="1">The sequence shown here is derived from an EMBL/GenBank/DDBJ whole genome shotgun (WGS) entry which is preliminary data.</text>
</comment>
<organism evidence="1 2">
    <name type="scientific">Citrus unshiu</name>
    <name type="common">Satsuma mandarin</name>
    <name type="synonym">Citrus nobilis var. unshiu</name>
    <dbReference type="NCBI Taxonomy" id="55188"/>
    <lineage>
        <taxon>Eukaryota</taxon>
        <taxon>Viridiplantae</taxon>
        <taxon>Streptophyta</taxon>
        <taxon>Embryophyta</taxon>
        <taxon>Tracheophyta</taxon>
        <taxon>Spermatophyta</taxon>
        <taxon>Magnoliopsida</taxon>
        <taxon>eudicotyledons</taxon>
        <taxon>Gunneridae</taxon>
        <taxon>Pentapetalae</taxon>
        <taxon>rosids</taxon>
        <taxon>malvids</taxon>
        <taxon>Sapindales</taxon>
        <taxon>Rutaceae</taxon>
        <taxon>Aurantioideae</taxon>
        <taxon>Citrus</taxon>
    </lineage>
</organism>
<proteinExistence type="predicted"/>
<name>A0A2H5MVI4_CITUN</name>